<dbReference type="InterPro" id="IPR036847">
    <property type="entry name" value="RimP_C_sf"/>
</dbReference>
<dbReference type="Gene3D" id="3.30.300.70">
    <property type="entry name" value="RimP-like superfamily, N-terminal"/>
    <property type="match status" value="1"/>
</dbReference>
<dbReference type="InterPro" id="IPR035956">
    <property type="entry name" value="RimP_N_sf"/>
</dbReference>
<dbReference type="AlphaFoldDB" id="A0A9D1SZF8"/>
<comment type="similarity">
    <text evidence="3">Belongs to the RimP family.</text>
</comment>
<dbReference type="Proteomes" id="UP000886861">
    <property type="component" value="Unassembled WGS sequence"/>
</dbReference>
<sequence>MASKVEVLCEENIVPIIEKMGYDVIEVEYAKKVDGMNLTFVIDKQGGITLDDCEKVHKVIDEKLDELNPTGDASYILNVSSAGLDRPIKNYKDFIRNKGNLVEVKLYTPLDGKKSFEGNLENFTETEVIIQVDGENKVFKRDLVANVIPVVKF</sequence>
<gene>
    <name evidence="3" type="primary">rimP</name>
    <name evidence="6" type="ORF">IAA62_04055</name>
</gene>
<dbReference type="HAMAP" id="MF_01077">
    <property type="entry name" value="RimP"/>
    <property type="match status" value="1"/>
</dbReference>
<dbReference type="Pfam" id="PF17384">
    <property type="entry name" value="DUF150_C"/>
    <property type="match status" value="1"/>
</dbReference>
<evidence type="ECO:0000313" key="7">
    <source>
        <dbReference type="Proteomes" id="UP000886861"/>
    </source>
</evidence>
<accession>A0A9D1SZF8</accession>
<keyword evidence="2 3" id="KW-0690">Ribosome biogenesis</keyword>
<dbReference type="GO" id="GO:0006412">
    <property type="term" value="P:translation"/>
    <property type="evidence" value="ECO:0007669"/>
    <property type="project" value="TreeGrafter"/>
</dbReference>
<dbReference type="InterPro" id="IPR003728">
    <property type="entry name" value="Ribosome_maturation_RimP"/>
</dbReference>
<dbReference type="PANTHER" id="PTHR33867:SF1">
    <property type="entry name" value="RIBOSOME MATURATION FACTOR RIMP"/>
    <property type="match status" value="1"/>
</dbReference>
<dbReference type="Pfam" id="PF02576">
    <property type="entry name" value="RimP_N"/>
    <property type="match status" value="1"/>
</dbReference>
<dbReference type="InterPro" id="IPR028989">
    <property type="entry name" value="RimP_N"/>
</dbReference>
<dbReference type="CDD" id="cd01734">
    <property type="entry name" value="YlxS_C"/>
    <property type="match status" value="1"/>
</dbReference>
<organism evidence="6 7">
    <name type="scientific">Candidatus Caccopulliclostridium gallistercoris</name>
    <dbReference type="NCBI Taxonomy" id="2840719"/>
    <lineage>
        <taxon>Bacteria</taxon>
        <taxon>Bacillati</taxon>
        <taxon>Bacillota</taxon>
        <taxon>Clostridia</taxon>
        <taxon>Candidatus Caccopulliclostridium</taxon>
    </lineage>
</organism>
<feature type="domain" description="Ribosome maturation factor RimP N-terminal" evidence="4">
    <location>
        <begin position="13"/>
        <end position="85"/>
    </location>
</feature>
<dbReference type="SUPFAM" id="SSF74942">
    <property type="entry name" value="YhbC-like, C-terminal domain"/>
    <property type="match status" value="1"/>
</dbReference>
<dbReference type="PANTHER" id="PTHR33867">
    <property type="entry name" value="RIBOSOME MATURATION FACTOR RIMP"/>
    <property type="match status" value="1"/>
</dbReference>
<reference evidence="6" key="1">
    <citation type="submission" date="2020-10" db="EMBL/GenBank/DDBJ databases">
        <authorList>
            <person name="Gilroy R."/>
        </authorList>
    </citation>
    <scope>NUCLEOTIDE SEQUENCE</scope>
    <source>
        <strain evidence="6">CHK186-9395</strain>
    </source>
</reference>
<evidence type="ECO:0000256" key="3">
    <source>
        <dbReference type="HAMAP-Rule" id="MF_01077"/>
    </source>
</evidence>
<name>A0A9D1SZF8_9FIRM</name>
<dbReference type="EMBL" id="DVOJ01000014">
    <property type="protein sequence ID" value="HIV01706.1"/>
    <property type="molecule type" value="Genomic_DNA"/>
</dbReference>
<dbReference type="GO" id="GO:0005829">
    <property type="term" value="C:cytosol"/>
    <property type="evidence" value="ECO:0007669"/>
    <property type="project" value="TreeGrafter"/>
</dbReference>
<dbReference type="GO" id="GO:0000028">
    <property type="term" value="P:ribosomal small subunit assembly"/>
    <property type="evidence" value="ECO:0007669"/>
    <property type="project" value="TreeGrafter"/>
</dbReference>
<keyword evidence="1 3" id="KW-0963">Cytoplasm</keyword>
<protein>
    <recommendedName>
        <fullName evidence="3">Ribosome maturation factor RimP</fullName>
    </recommendedName>
</protein>
<dbReference type="SUPFAM" id="SSF75420">
    <property type="entry name" value="YhbC-like, N-terminal domain"/>
    <property type="match status" value="1"/>
</dbReference>
<comment type="subcellular location">
    <subcellularLocation>
        <location evidence="3">Cytoplasm</location>
    </subcellularLocation>
</comment>
<proteinExistence type="inferred from homology"/>
<comment type="function">
    <text evidence="3">Required for maturation of 30S ribosomal subunits.</text>
</comment>
<reference evidence="6" key="2">
    <citation type="journal article" date="2021" name="PeerJ">
        <title>Extensive microbial diversity within the chicken gut microbiome revealed by metagenomics and culture.</title>
        <authorList>
            <person name="Gilroy R."/>
            <person name="Ravi A."/>
            <person name="Getino M."/>
            <person name="Pursley I."/>
            <person name="Horton D.L."/>
            <person name="Alikhan N.F."/>
            <person name="Baker D."/>
            <person name="Gharbi K."/>
            <person name="Hall N."/>
            <person name="Watson M."/>
            <person name="Adriaenssens E.M."/>
            <person name="Foster-Nyarko E."/>
            <person name="Jarju S."/>
            <person name="Secka A."/>
            <person name="Antonio M."/>
            <person name="Oren A."/>
            <person name="Chaudhuri R.R."/>
            <person name="La Ragione R."/>
            <person name="Hildebrand F."/>
            <person name="Pallen M.J."/>
        </authorList>
    </citation>
    <scope>NUCLEOTIDE SEQUENCE</scope>
    <source>
        <strain evidence="6">CHK186-9395</strain>
    </source>
</reference>
<evidence type="ECO:0000259" key="4">
    <source>
        <dbReference type="Pfam" id="PF02576"/>
    </source>
</evidence>
<evidence type="ECO:0000256" key="2">
    <source>
        <dbReference type="ARBA" id="ARBA00022517"/>
    </source>
</evidence>
<dbReference type="Gene3D" id="2.30.30.180">
    <property type="entry name" value="Ribosome maturation factor RimP, C-terminal domain"/>
    <property type="match status" value="1"/>
</dbReference>
<comment type="caution">
    <text evidence="6">The sequence shown here is derived from an EMBL/GenBank/DDBJ whole genome shotgun (WGS) entry which is preliminary data.</text>
</comment>
<feature type="domain" description="Ribosome maturation factor RimP C-terminal" evidence="5">
    <location>
        <begin position="89"/>
        <end position="146"/>
    </location>
</feature>
<evidence type="ECO:0000259" key="5">
    <source>
        <dbReference type="Pfam" id="PF17384"/>
    </source>
</evidence>
<evidence type="ECO:0000313" key="6">
    <source>
        <dbReference type="EMBL" id="HIV01706.1"/>
    </source>
</evidence>
<evidence type="ECO:0000256" key="1">
    <source>
        <dbReference type="ARBA" id="ARBA00022490"/>
    </source>
</evidence>
<dbReference type="InterPro" id="IPR028998">
    <property type="entry name" value="RimP_C"/>
</dbReference>